<comment type="caution">
    <text evidence="1">The sequence shown here is derived from an EMBL/GenBank/DDBJ whole genome shotgun (WGS) entry which is preliminary data.</text>
</comment>
<reference evidence="1" key="1">
    <citation type="submission" date="2023-03" db="EMBL/GenBank/DDBJ databases">
        <title>Massive genome expansion in bonnet fungi (Mycena s.s.) driven by repeated elements and novel gene families across ecological guilds.</title>
        <authorList>
            <consortium name="Lawrence Berkeley National Laboratory"/>
            <person name="Harder C.B."/>
            <person name="Miyauchi S."/>
            <person name="Viragh M."/>
            <person name="Kuo A."/>
            <person name="Thoen E."/>
            <person name="Andreopoulos B."/>
            <person name="Lu D."/>
            <person name="Skrede I."/>
            <person name="Drula E."/>
            <person name="Henrissat B."/>
            <person name="Morin E."/>
            <person name="Kohler A."/>
            <person name="Barry K."/>
            <person name="LaButti K."/>
            <person name="Morin E."/>
            <person name="Salamov A."/>
            <person name="Lipzen A."/>
            <person name="Mereny Z."/>
            <person name="Hegedus B."/>
            <person name="Baldrian P."/>
            <person name="Stursova M."/>
            <person name="Weitz H."/>
            <person name="Taylor A."/>
            <person name="Grigoriev I.V."/>
            <person name="Nagy L.G."/>
            <person name="Martin F."/>
            <person name="Kauserud H."/>
        </authorList>
    </citation>
    <scope>NUCLEOTIDE SEQUENCE</scope>
    <source>
        <strain evidence="1">CBHHK188m</strain>
    </source>
</reference>
<protein>
    <submittedName>
        <fullName evidence="1">Uncharacterized protein</fullName>
    </submittedName>
</protein>
<keyword evidence="2" id="KW-1185">Reference proteome</keyword>
<dbReference type="AlphaFoldDB" id="A0AAD7JC95"/>
<evidence type="ECO:0000313" key="2">
    <source>
        <dbReference type="Proteomes" id="UP001215280"/>
    </source>
</evidence>
<accession>A0AAD7JC95</accession>
<proteinExistence type="predicted"/>
<dbReference type="Proteomes" id="UP001215280">
    <property type="component" value="Unassembled WGS sequence"/>
</dbReference>
<organism evidence="1 2">
    <name type="scientific">Mycena maculata</name>
    <dbReference type="NCBI Taxonomy" id="230809"/>
    <lineage>
        <taxon>Eukaryota</taxon>
        <taxon>Fungi</taxon>
        <taxon>Dikarya</taxon>
        <taxon>Basidiomycota</taxon>
        <taxon>Agaricomycotina</taxon>
        <taxon>Agaricomycetes</taxon>
        <taxon>Agaricomycetidae</taxon>
        <taxon>Agaricales</taxon>
        <taxon>Marasmiineae</taxon>
        <taxon>Mycenaceae</taxon>
        <taxon>Mycena</taxon>
    </lineage>
</organism>
<name>A0AAD7JC95_9AGAR</name>
<evidence type="ECO:0000313" key="1">
    <source>
        <dbReference type="EMBL" id="KAJ7760871.1"/>
    </source>
</evidence>
<dbReference type="EMBL" id="JARJLG010000047">
    <property type="protein sequence ID" value="KAJ7760871.1"/>
    <property type="molecule type" value="Genomic_DNA"/>
</dbReference>
<sequence>MLEEHDPFMGILLVCSPPMALFSSPPPSALARPHHFMTRGSRAEPRSRDPIRLCEPPTTRRAFISMKPSYLLSVSGTDYISSTDIHSSMPVTSDL</sequence>
<gene>
    <name evidence="1" type="ORF">DFH07DRAFT_816037</name>
</gene>